<protein>
    <submittedName>
        <fullName evidence="4">Uncharacterized protein</fullName>
    </submittedName>
</protein>
<feature type="signal peptide" evidence="3">
    <location>
        <begin position="1"/>
        <end position="19"/>
    </location>
</feature>
<keyword evidence="5" id="KW-1185">Reference proteome</keyword>
<keyword evidence="2" id="KW-0812">Transmembrane</keyword>
<dbReference type="Proteomes" id="UP000799779">
    <property type="component" value="Unassembled WGS sequence"/>
</dbReference>
<keyword evidence="2" id="KW-0472">Membrane</keyword>
<dbReference type="OrthoDB" id="2596908at2759"/>
<proteinExistence type="predicted"/>
<organism evidence="4 5">
    <name type="scientific">Amniculicola lignicola CBS 123094</name>
    <dbReference type="NCBI Taxonomy" id="1392246"/>
    <lineage>
        <taxon>Eukaryota</taxon>
        <taxon>Fungi</taxon>
        <taxon>Dikarya</taxon>
        <taxon>Ascomycota</taxon>
        <taxon>Pezizomycotina</taxon>
        <taxon>Dothideomycetes</taxon>
        <taxon>Pleosporomycetidae</taxon>
        <taxon>Pleosporales</taxon>
        <taxon>Amniculicolaceae</taxon>
        <taxon>Amniculicola</taxon>
    </lineage>
</organism>
<evidence type="ECO:0000313" key="4">
    <source>
        <dbReference type="EMBL" id="KAF1995323.1"/>
    </source>
</evidence>
<name>A0A6A5W0M4_9PLEO</name>
<reference evidence="4" key="1">
    <citation type="journal article" date="2020" name="Stud. Mycol.">
        <title>101 Dothideomycetes genomes: a test case for predicting lifestyles and emergence of pathogens.</title>
        <authorList>
            <person name="Haridas S."/>
            <person name="Albert R."/>
            <person name="Binder M."/>
            <person name="Bloem J."/>
            <person name="Labutti K."/>
            <person name="Salamov A."/>
            <person name="Andreopoulos B."/>
            <person name="Baker S."/>
            <person name="Barry K."/>
            <person name="Bills G."/>
            <person name="Bluhm B."/>
            <person name="Cannon C."/>
            <person name="Castanera R."/>
            <person name="Culley D."/>
            <person name="Daum C."/>
            <person name="Ezra D."/>
            <person name="Gonzalez J."/>
            <person name="Henrissat B."/>
            <person name="Kuo A."/>
            <person name="Liang C."/>
            <person name="Lipzen A."/>
            <person name="Lutzoni F."/>
            <person name="Magnuson J."/>
            <person name="Mondo S."/>
            <person name="Nolan M."/>
            <person name="Ohm R."/>
            <person name="Pangilinan J."/>
            <person name="Park H.-J."/>
            <person name="Ramirez L."/>
            <person name="Alfaro M."/>
            <person name="Sun H."/>
            <person name="Tritt A."/>
            <person name="Yoshinaga Y."/>
            <person name="Zwiers L.-H."/>
            <person name="Turgeon B."/>
            <person name="Goodwin S."/>
            <person name="Spatafora J."/>
            <person name="Crous P."/>
            <person name="Grigoriev I."/>
        </authorList>
    </citation>
    <scope>NUCLEOTIDE SEQUENCE</scope>
    <source>
        <strain evidence="4">CBS 123094</strain>
    </source>
</reference>
<feature type="transmembrane region" description="Helical" evidence="2">
    <location>
        <begin position="286"/>
        <end position="316"/>
    </location>
</feature>
<evidence type="ECO:0000313" key="5">
    <source>
        <dbReference type="Proteomes" id="UP000799779"/>
    </source>
</evidence>
<feature type="compositionally biased region" description="Polar residues" evidence="1">
    <location>
        <begin position="50"/>
        <end position="66"/>
    </location>
</feature>
<sequence>MGIKTALLGGLLIAGHASAKINAIFSPSEDIESILRRDADSVFADLARRQNPSSTASAPQISTTPASGDPAKADLADWEATTKAACGTALSSLKGQASNPTGLAVCYNVPFLNNSTGVFQAELRMYNVSAPINPWVGVNARDISMTLSYLGATVQAMNGTLSRRDAAVTWPPIREGFLDERLVERQNANEPQALKVLMYVGQINKDSMGTAMDTLKDLLIPQIQLTANSPSGAALSETLSGTEASFVNGVFAKQATTTQDAAARASATAALSGKGASYILPGTKLAFFPVGLVITCVWTGFFFLAVGLGTVGRMQFREQYRRRMKREIAQGVRTI</sequence>
<keyword evidence="3" id="KW-0732">Signal</keyword>
<dbReference type="AlphaFoldDB" id="A0A6A5W0M4"/>
<evidence type="ECO:0000256" key="1">
    <source>
        <dbReference type="SAM" id="MobiDB-lite"/>
    </source>
</evidence>
<dbReference type="EMBL" id="ML977641">
    <property type="protein sequence ID" value="KAF1995323.1"/>
    <property type="molecule type" value="Genomic_DNA"/>
</dbReference>
<feature type="chain" id="PRO_5025461116" evidence="3">
    <location>
        <begin position="20"/>
        <end position="335"/>
    </location>
</feature>
<gene>
    <name evidence="4" type="ORF">P154DRAFT_580983</name>
</gene>
<accession>A0A6A5W0M4</accession>
<keyword evidence="2" id="KW-1133">Transmembrane helix</keyword>
<evidence type="ECO:0000256" key="3">
    <source>
        <dbReference type="SAM" id="SignalP"/>
    </source>
</evidence>
<evidence type="ECO:0000256" key="2">
    <source>
        <dbReference type="SAM" id="Phobius"/>
    </source>
</evidence>
<feature type="region of interest" description="Disordered" evidence="1">
    <location>
        <begin position="49"/>
        <end position="72"/>
    </location>
</feature>